<name>A0A8T0QW84_PANVG</name>
<feature type="compositionally biased region" description="Basic and acidic residues" evidence="1">
    <location>
        <begin position="73"/>
        <end position="84"/>
    </location>
</feature>
<sequence length="201" mass="21790">MPAAATPRPLPENHRAVLYPGRRSNRNRHQQQQSPPQGQFQPPSRPAATSPLLCSRPSRRRPPVSPRPAACRARVDDGDSKIDGGPHSSPPSSSVQPRSVLRLAAGREAGCGGASKAGAVRHRLRKTGKGREETAARYSGRPWRRVERTPVGPAGSKGGPASQRSRGMQINDLRRFLLSRARVTRGGLKRSRASFSKVHSN</sequence>
<keyword evidence="3" id="KW-1185">Reference proteome</keyword>
<protein>
    <submittedName>
        <fullName evidence="2">Uncharacterized protein</fullName>
    </submittedName>
</protein>
<evidence type="ECO:0000313" key="3">
    <source>
        <dbReference type="Proteomes" id="UP000823388"/>
    </source>
</evidence>
<dbReference type="Proteomes" id="UP000823388">
    <property type="component" value="Chromosome 6N"/>
</dbReference>
<dbReference type="EMBL" id="CM029048">
    <property type="protein sequence ID" value="KAG2577330.1"/>
    <property type="molecule type" value="Genomic_DNA"/>
</dbReference>
<feature type="compositionally biased region" description="Basic residues" evidence="1">
    <location>
        <begin position="119"/>
        <end position="128"/>
    </location>
</feature>
<proteinExistence type="predicted"/>
<comment type="caution">
    <text evidence="2">The sequence shown here is derived from an EMBL/GenBank/DDBJ whole genome shotgun (WGS) entry which is preliminary data.</text>
</comment>
<evidence type="ECO:0000256" key="1">
    <source>
        <dbReference type="SAM" id="MobiDB-lite"/>
    </source>
</evidence>
<accession>A0A8T0QW84</accession>
<feature type="compositionally biased region" description="Low complexity" evidence="1">
    <location>
        <begin position="30"/>
        <end position="42"/>
    </location>
</feature>
<dbReference type="AlphaFoldDB" id="A0A8T0QW84"/>
<evidence type="ECO:0000313" key="2">
    <source>
        <dbReference type="EMBL" id="KAG2577330.1"/>
    </source>
</evidence>
<reference evidence="2" key="1">
    <citation type="submission" date="2020-05" db="EMBL/GenBank/DDBJ databases">
        <title>WGS assembly of Panicum virgatum.</title>
        <authorList>
            <person name="Lovell J.T."/>
            <person name="Jenkins J."/>
            <person name="Shu S."/>
            <person name="Juenger T.E."/>
            <person name="Schmutz J."/>
        </authorList>
    </citation>
    <scope>NUCLEOTIDE SEQUENCE</scope>
    <source>
        <strain evidence="2">AP13</strain>
    </source>
</reference>
<feature type="compositionally biased region" description="Low complexity" evidence="1">
    <location>
        <begin position="86"/>
        <end position="99"/>
    </location>
</feature>
<organism evidence="2 3">
    <name type="scientific">Panicum virgatum</name>
    <name type="common">Blackwell switchgrass</name>
    <dbReference type="NCBI Taxonomy" id="38727"/>
    <lineage>
        <taxon>Eukaryota</taxon>
        <taxon>Viridiplantae</taxon>
        <taxon>Streptophyta</taxon>
        <taxon>Embryophyta</taxon>
        <taxon>Tracheophyta</taxon>
        <taxon>Spermatophyta</taxon>
        <taxon>Magnoliopsida</taxon>
        <taxon>Liliopsida</taxon>
        <taxon>Poales</taxon>
        <taxon>Poaceae</taxon>
        <taxon>PACMAD clade</taxon>
        <taxon>Panicoideae</taxon>
        <taxon>Panicodae</taxon>
        <taxon>Paniceae</taxon>
        <taxon>Panicinae</taxon>
        <taxon>Panicum</taxon>
        <taxon>Panicum sect. Hiantes</taxon>
    </lineage>
</organism>
<gene>
    <name evidence="2" type="ORF">PVAP13_6NG092200</name>
</gene>
<feature type="region of interest" description="Disordered" evidence="1">
    <location>
        <begin position="1"/>
        <end position="170"/>
    </location>
</feature>